<feature type="compositionally biased region" description="Polar residues" evidence="1">
    <location>
        <begin position="1"/>
        <end position="11"/>
    </location>
</feature>
<dbReference type="Proteomes" id="UP000178744">
    <property type="component" value="Unassembled WGS sequence"/>
</dbReference>
<sequence>MPDNNFPNQVPENLPVPPQGDQGIPSVPPQAEVPFPPSTESQVGIRTMTEDVSLLESSGGLEPRTQTFRPKDLLGNEPVFQPKDAAAVPSPSGDEARRHHIKMVAISAGAVVVIAVAAAAVYFLVLKKPAPLSPPPPPPPFVESIEPTPVEEVVELPPPPPPFEHRSLFPAQSGVLSADVNITAIGPDNLKVGVKALAAAETKIPALKEFALVTSEGDASADQFLTAMLPVLAASIWPIEKDFTSFFYKDKDGVWPGYVMEVSMGANISQLLAEMERSPKVFYLDDPGAPKATAFKEGAKFSANVQSIRYLQYTKVGASFNLATIKLDEKTYILLSTSFTGMKEAAKQLGF</sequence>
<keyword evidence="2" id="KW-0812">Transmembrane</keyword>
<organism evidence="3 4">
    <name type="scientific">Candidatus Colwellbacteria bacterium RIFCSPLOWO2_01_FULL_48_10</name>
    <dbReference type="NCBI Taxonomy" id="1797690"/>
    <lineage>
        <taxon>Bacteria</taxon>
        <taxon>Candidatus Colwelliibacteriota</taxon>
    </lineage>
</organism>
<dbReference type="STRING" id="1797690.A3B23_01725"/>
<evidence type="ECO:0000256" key="2">
    <source>
        <dbReference type="SAM" id="Phobius"/>
    </source>
</evidence>
<gene>
    <name evidence="3" type="ORF">A3B23_01725</name>
</gene>
<feature type="region of interest" description="Disordered" evidence="1">
    <location>
        <begin position="1"/>
        <end position="42"/>
    </location>
</feature>
<keyword evidence="2" id="KW-0472">Membrane</keyword>
<accession>A0A1G1Z791</accession>
<protein>
    <submittedName>
        <fullName evidence="3">Uncharacterized protein</fullName>
    </submittedName>
</protein>
<comment type="caution">
    <text evidence="3">The sequence shown here is derived from an EMBL/GenBank/DDBJ whole genome shotgun (WGS) entry which is preliminary data.</text>
</comment>
<feature type="transmembrane region" description="Helical" evidence="2">
    <location>
        <begin position="104"/>
        <end position="125"/>
    </location>
</feature>
<evidence type="ECO:0000313" key="4">
    <source>
        <dbReference type="Proteomes" id="UP000178744"/>
    </source>
</evidence>
<name>A0A1G1Z791_9BACT</name>
<evidence type="ECO:0000313" key="3">
    <source>
        <dbReference type="EMBL" id="OGY60384.1"/>
    </source>
</evidence>
<proteinExistence type="predicted"/>
<keyword evidence="2" id="KW-1133">Transmembrane helix</keyword>
<evidence type="ECO:0000256" key="1">
    <source>
        <dbReference type="SAM" id="MobiDB-lite"/>
    </source>
</evidence>
<dbReference type="EMBL" id="MHIY01000001">
    <property type="protein sequence ID" value="OGY60384.1"/>
    <property type="molecule type" value="Genomic_DNA"/>
</dbReference>
<reference evidence="3 4" key="1">
    <citation type="journal article" date="2016" name="Nat. Commun.">
        <title>Thousands of microbial genomes shed light on interconnected biogeochemical processes in an aquifer system.</title>
        <authorList>
            <person name="Anantharaman K."/>
            <person name="Brown C.T."/>
            <person name="Hug L.A."/>
            <person name="Sharon I."/>
            <person name="Castelle C.J."/>
            <person name="Probst A.J."/>
            <person name="Thomas B.C."/>
            <person name="Singh A."/>
            <person name="Wilkins M.J."/>
            <person name="Karaoz U."/>
            <person name="Brodie E.L."/>
            <person name="Williams K.H."/>
            <person name="Hubbard S.S."/>
            <person name="Banfield J.F."/>
        </authorList>
    </citation>
    <scope>NUCLEOTIDE SEQUENCE [LARGE SCALE GENOMIC DNA]</scope>
</reference>
<dbReference type="AlphaFoldDB" id="A0A1G1Z791"/>